<dbReference type="InterPro" id="IPR036380">
    <property type="entry name" value="Isochorismatase-like_sf"/>
</dbReference>
<accession>A0A2D4MH53</accession>
<organism evidence="3">
    <name type="scientific">Micrurus spixii</name>
    <name type="common">Amazon coral snake</name>
    <dbReference type="NCBI Taxonomy" id="129469"/>
    <lineage>
        <taxon>Eukaryota</taxon>
        <taxon>Metazoa</taxon>
        <taxon>Chordata</taxon>
        <taxon>Craniata</taxon>
        <taxon>Vertebrata</taxon>
        <taxon>Euteleostomi</taxon>
        <taxon>Lepidosauria</taxon>
        <taxon>Squamata</taxon>
        <taxon>Bifurcata</taxon>
        <taxon>Unidentata</taxon>
        <taxon>Episquamata</taxon>
        <taxon>Toxicofera</taxon>
        <taxon>Serpentes</taxon>
        <taxon>Colubroidea</taxon>
        <taxon>Elapidae</taxon>
        <taxon>Elapinae</taxon>
        <taxon>Micrurus</taxon>
    </lineage>
</organism>
<evidence type="ECO:0000259" key="2">
    <source>
        <dbReference type="Pfam" id="PF00857"/>
    </source>
</evidence>
<reference evidence="3" key="1">
    <citation type="submission" date="2017-07" db="EMBL/GenBank/DDBJ databases">
        <authorList>
            <person name="Mikheyev A."/>
            <person name="Grau M."/>
        </authorList>
    </citation>
    <scope>NUCLEOTIDE SEQUENCE</scope>
    <source>
        <tissue evidence="3">Venom_gland</tissue>
    </source>
</reference>
<dbReference type="InterPro" id="IPR050993">
    <property type="entry name" value="Isochorismatase_domain"/>
</dbReference>
<evidence type="ECO:0000256" key="1">
    <source>
        <dbReference type="ARBA" id="ARBA00006336"/>
    </source>
</evidence>
<dbReference type="PANTHER" id="PTHR14119:SF3">
    <property type="entry name" value="ISOCHORISMATASE DOMAIN-CONTAINING PROTEIN 2"/>
    <property type="match status" value="1"/>
</dbReference>
<protein>
    <recommendedName>
        <fullName evidence="2">Isochorismatase-like domain-containing protein</fullName>
    </recommendedName>
</protein>
<comment type="similarity">
    <text evidence="1">Belongs to the isochorismatase family.</text>
</comment>
<sequence>MLIPEVEKEMASVPNLKSVLLCGIETQACIMSTALDVMERGLDVHIVVDACSSRSQVDRIIALSRLRQSGAFLTTSEGLILQLVRDAAHPCFREIQKLIMDPAPDSGLLPLIKEPNPLFS</sequence>
<dbReference type="PANTHER" id="PTHR14119">
    <property type="entry name" value="HYDROLASE"/>
    <property type="match status" value="1"/>
</dbReference>
<dbReference type="InterPro" id="IPR000868">
    <property type="entry name" value="Isochorismatase-like_dom"/>
</dbReference>
<reference evidence="3" key="2">
    <citation type="submission" date="2017-11" db="EMBL/GenBank/DDBJ databases">
        <title>Coralsnake Venomics: Analyses of Venom Gland Transcriptomes and Proteomes of Six Brazilian Taxa.</title>
        <authorList>
            <person name="Aird S.D."/>
            <person name="Jorge da Silva N."/>
            <person name="Qiu L."/>
            <person name="Villar-Briones A."/>
            <person name="Aparecida-Saddi V."/>
            <person name="Campos-Telles M.P."/>
            <person name="Grau M."/>
            <person name="Mikheyev A.S."/>
        </authorList>
    </citation>
    <scope>NUCLEOTIDE SEQUENCE</scope>
    <source>
        <tissue evidence="3">Venom_gland</tissue>
    </source>
</reference>
<dbReference type="Pfam" id="PF00857">
    <property type="entry name" value="Isochorismatase"/>
    <property type="match status" value="1"/>
</dbReference>
<dbReference type="AlphaFoldDB" id="A0A2D4MH53"/>
<proteinExistence type="inferred from homology"/>
<dbReference type="EMBL" id="IACM01099196">
    <property type="protein sequence ID" value="LAB32760.1"/>
    <property type="molecule type" value="Transcribed_RNA"/>
</dbReference>
<dbReference type="Gene3D" id="3.40.50.850">
    <property type="entry name" value="Isochorismatase-like"/>
    <property type="match status" value="1"/>
</dbReference>
<name>A0A2D4MH53_9SAUR</name>
<feature type="domain" description="Isochorismatase-like" evidence="2">
    <location>
        <begin position="16"/>
        <end position="77"/>
    </location>
</feature>
<evidence type="ECO:0000313" key="3">
    <source>
        <dbReference type="EMBL" id="LAB32760.1"/>
    </source>
</evidence>
<dbReference type="SUPFAM" id="SSF52499">
    <property type="entry name" value="Isochorismatase-like hydrolases"/>
    <property type="match status" value="1"/>
</dbReference>